<evidence type="ECO:0000313" key="2">
    <source>
        <dbReference type="EMBL" id="EGO28262.1"/>
    </source>
</evidence>
<proteinExistence type="predicted"/>
<reference evidence="2" key="1">
    <citation type="submission" date="2011-04" db="EMBL/GenBank/DDBJ databases">
        <title>Evolution of plant cell wall degrading machinery underlies the functional diversity of forest fungi.</title>
        <authorList>
            <consortium name="US DOE Joint Genome Institute (JGI-PGF)"/>
            <person name="Eastwood D.C."/>
            <person name="Floudas D."/>
            <person name="Binder M."/>
            <person name="Majcherczyk A."/>
            <person name="Schneider P."/>
            <person name="Aerts A."/>
            <person name="Asiegbu F.O."/>
            <person name="Baker S.E."/>
            <person name="Barry K."/>
            <person name="Bendiksby M."/>
            <person name="Blumentritt M."/>
            <person name="Coutinho P.M."/>
            <person name="Cullen D."/>
            <person name="Cullen D."/>
            <person name="Gathman A."/>
            <person name="Goodell B."/>
            <person name="Henrissat B."/>
            <person name="Ihrmark K."/>
            <person name="Kauserud H."/>
            <person name="Kohler A."/>
            <person name="LaButti K."/>
            <person name="Lapidus A."/>
            <person name="Lavin J.L."/>
            <person name="Lee Y.-H."/>
            <person name="Lindquist E."/>
            <person name="Lilly W."/>
            <person name="Lucas S."/>
            <person name="Morin E."/>
            <person name="Murat C."/>
            <person name="Oguiza J.A."/>
            <person name="Park J."/>
            <person name="Pisabarro A.G."/>
            <person name="Riley R."/>
            <person name="Rosling A."/>
            <person name="Salamov A."/>
            <person name="Schmidt O."/>
            <person name="Schmutz J."/>
            <person name="Skrede I."/>
            <person name="Stenlid J."/>
            <person name="Wiebenga A."/>
            <person name="Xie X."/>
            <person name="Kues U."/>
            <person name="Hibbett D.S."/>
            <person name="Hoffmeister D."/>
            <person name="Hogberg N."/>
            <person name="Martin F."/>
            <person name="Grigoriev I.V."/>
            <person name="Watkinson S.C."/>
        </authorList>
    </citation>
    <scope>NUCLEOTIDE SEQUENCE</scope>
    <source>
        <strain evidence="2">S7.9</strain>
    </source>
</reference>
<dbReference type="EMBL" id="GL945430">
    <property type="protein sequence ID" value="EGO28262.1"/>
    <property type="molecule type" value="Genomic_DNA"/>
</dbReference>
<dbReference type="AlphaFoldDB" id="F8NJP7"/>
<organism>
    <name type="scientific">Serpula lacrymans var. lacrymans (strain S7.9)</name>
    <name type="common">Dry rot fungus</name>
    <dbReference type="NCBI Taxonomy" id="578457"/>
    <lineage>
        <taxon>Eukaryota</taxon>
        <taxon>Fungi</taxon>
        <taxon>Dikarya</taxon>
        <taxon>Basidiomycota</taxon>
        <taxon>Agaricomycotina</taxon>
        <taxon>Agaricomycetes</taxon>
        <taxon>Agaricomycetidae</taxon>
        <taxon>Boletales</taxon>
        <taxon>Coniophorineae</taxon>
        <taxon>Serpulaceae</taxon>
        <taxon>Serpula</taxon>
    </lineage>
</organism>
<dbReference type="GeneID" id="18812595"/>
<name>F8NJP7_SERL9</name>
<feature type="region of interest" description="Disordered" evidence="1">
    <location>
        <begin position="440"/>
        <end position="500"/>
    </location>
</feature>
<sequence length="500" mass="57358">MKDTPTSWPVKQMHILIVDSREAPFHITLLATKDDCICWTQVAGFWEMDWNLFFSVLLMAAGTSQTVEYNAEFVLGQADGDIAVRTFATYATDYLYMFLSEQLQKPHKVLDVSYLLKQWKKGGQFLEVFSRHNQSHYECCWNFRVRRVGCLVPWRTVHIIAMKTVGVELVWFPVNENSWLRVKAAFPHFAFPDWPINISNDWYPQCPGALEDWAMAEDVQYGDMVRTTKSFTWTYPYQAIGRILQPEVPHNYIHNLESVFWMLWLIMIDCEGLYCQPIDWVEKEKETAAADVDKAPASLKRSVSQKQKGKEIAFSKLSASQEPPNKQDNIPVWVKWGCHTLDPNTVAMENVILSRLHFMACINPYFCRHVSVRAGMVKLFSAFIPPPKHISHQEMVDIVKDMRNGIEPEFDRVGVSVEVITSGRESYQLQLQDVKKPSLLSLPVNHHSPPDPPISGPSKPSSRTKCTSDRNEGEGPVSKHLRSPRTRSKQKKNVLLSITV</sequence>
<feature type="compositionally biased region" description="Basic residues" evidence="1">
    <location>
        <begin position="479"/>
        <end position="492"/>
    </location>
</feature>
<evidence type="ECO:0000256" key="1">
    <source>
        <dbReference type="SAM" id="MobiDB-lite"/>
    </source>
</evidence>
<protein>
    <recommendedName>
        <fullName evidence="3">Fungal-type protein kinase domain-containing protein</fullName>
    </recommendedName>
</protein>
<dbReference type="Proteomes" id="UP000008064">
    <property type="component" value="Unassembled WGS sequence"/>
</dbReference>
<dbReference type="RefSeq" id="XP_007314461.1">
    <property type="nucleotide sequence ID" value="XM_007314399.1"/>
</dbReference>
<evidence type="ECO:0008006" key="3">
    <source>
        <dbReference type="Google" id="ProtNLM"/>
    </source>
</evidence>
<dbReference type="KEGG" id="sla:SERLADRAFT_405878"/>
<accession>F8NJP7</accession>
<gene>
    <name evidence="2" type="ORF">SERLADRAFT_405878</name>
</gene>
<dbReference type="HOGENOM" id="CLU_545323_0_0_1"/>
<dbReference type="OrthoDB" id="2672180at2759"/>